<dbReference type="Proteomes" id="UP000503330">
    <property type="component" value="Chromosome"/>
</dbReference>
<sequence length="643" mass="73822">MKQKLSWILEGFFLILLLLVTILIYVPEQSEHLLHIRMIQVTGKNKEKAIEQDSLIFVKTFKENEEPKNNTLISFRAERFGESVILTHMFVKSEVRNQETFYITQAPDSSYYDTYETRHEDLVGSYLFHIKYMGRVYEFLQSSYGKITYAVVLGVCILSTMLLLIKGVLRERKGKAGIEVSAKKNALDPDQRSVDEKKEVTHGQEVKPDAEKPLLKTPKEDISRQAKGTEDKTAKAKQQAAADSILQAAGKASKQQIPKQTGKQRLRKRHAVKKALMEQRKAADDEELLPIVYKQKHQKPAGPTKIQQEIQEHPDAEGKHVQRSENTQESLVQHTSSGKSKPEQTIDLREGGATFTQAELQDILIAINTNEEESDQDTATASPAEAVKEKKEQYQPNEHNQLHIQAIGILEPVVTSIQETLQGGQYPLVEENPVETEDPSSDPDEVMVENDEIAEKEFHEEEQVTANDVYTADAGVDKELLEEVRKEVQELLHGVKAPQRVEAEQQEYPNFNRKYDINKSRQTDVQEEMPEPEEIEKSKVEEAPIVEMQEEQGILLKDMEFDCSSRFAVLTGRVINKTPVPVQYIKAEIELYDDFRNVIKTMKWYLCGRDFLQPEETREFSYTAYEVYGVYDYKIRILNWKQK</sequence>
<evidence type="ECO:0000313" key="3">
    <source>
        <dbReference type="EMBL" id="QJA04033.1"/>
    </source>
</evidence>
<keyword evidence="2" id="KW-0812">Transmembrane</keyword>
<organism evidence="3 4">
    <name type="scientific">Clostridium innocuum</name>
    <dbReference type="NCBI Taxonomy" id="1522"/>
    <lineage>
        <taxon>Bacteria</taxon>
        <taxon>Bacillati</taxon>
        <taxon>Bacillota</taxon>
        <taxon>Clostridia</taxon>
        <taxon>Eubacteriales</taxon>
        <taxon>Clostridiaceae</taxon>
        <taxon>Clostridium</taxon>
    </lineage>
</organism>
<evidence type="ECO:0000256" key="1">
    <source>
        <dbReference type="SAM" id="MobiDB-lite"/>
    </source>
</evidence>
<dbReference type="EMBL" id="CP048838">
    <property type="protein sequence ID" value="QJA04033.1"/>
    <property type="molecule type" value="Genomic_DNA"/>
</dbReference>
<gene>
    <name evidence="3" type="ORF">G4D54_17100</name>
</gene>
<feature type="compositionally biased region" description="Basic and acidic residues" evidence="1">
    <location>
        <begin position="310"/>
        <end position="323"/>
    </location>
</feature>
<feature type="transmembrane region" description="Helical" evidence="2">
    <location>
        <begin position="147"/>
        <end position="165"/>
    </location>
</feature>
<feature type="transmembrane region" description="Helical" evidence="2">
    <location>
        <begin position="7"/>
        <end position="26"/>
    </location>
</feature>
<dbReference type="GeneID" id="61927291"/>
<feature type="compositionally biased region" description="Acidic residues" evidence="1">
    <location>
        <begin position="432"/>
        <end position="445"/>
    </location>
</feature>
<protein>
    <submittedName>
        <fullName evidence="3">Uncharacterized protein</fullName>
    </submittedName>
</protein>
<feature type="region of interest" description="Disordered" evidence="1">
    <location>
        <begin position="368"/>
        <end position="397"/>
    </location>
</feature>
<name>A0AAP9SGQ8_CLOIN</name>
<feature type="compositionally biased region" description="Basic and acidic residues" evidence="1">
    <location>
        <begin position="340"/>
        <end position="350"/>
    </location>
</feature>
<feature type="compositionally biased region" description="Basic and acidic residues" evidence="1">
    <location>
        <begin position="185"/>
        <end position="234"/>
    </location>
</feature>
<keyword evidence="2" id="KW-0472">Membrane</keyword>
<feature type="region of interest" description="Disordered" evidence="1">
    <location>
        <begin position="185"/>
        <end position="268"/>
    </location>
</feature>
<evidence type="ECO:0000313" key="4">
    <source>
        <dbReference type="Proteomes" id="UP000503330"/>
    </source>
</evidence>
<reference evidence="3 4" key="1">
    <citation type="submission" date="2020-02" db="EMBL/GenBank/DDBJ databases">
        <authorList>
            <person name="Kociolek L.K."/>
            <person name="Ozer E.A."/>
        </authorList>
    </citation>
    <scope>NUCLEOTIDE SEQUENCE [LARGE SCALE GENOMIC DNA]</scope>
    <source>
        <strain evidence="3 4">ATCC 14501</strain>
    </source>
</reference>
<dbReference type="RefSeq" id="WP_002609415.1">
    <property type="nucleotide sequence ID" value="NZ_BAAACC010000013.1"/>
</dbReference>
<keyword evidence="2" id="KW-1133">Transmembrane helix</keyword>
<dbReference type="AlphaFoldDB" id="A0AAP9SGQ8"/>
<feature type="region of interest" description="Disordered" evidence="1">
    <location>
        <begin position="424"/>
        <end position="445"/>
    </location>
</feature>
<feature type="region of interest" description="Disordered" evidence="1">
    <location>
        <begin position="294"/>
        <end position="352"/>
    </location>
</feature>
<feature type="compositionally biased region" description="Polar residues" evidence="1">
    <location>
        <begin position="324"/>
        <end position="339"/>
    </location>
</feature>
<accession>A0AAP9SGQ8</accession>
<evidence type="ECO:0000256" key="2">
    <source>
        <dbReference type="SAM" id="Phobius"/>
    </source>
</evidence>
<proteinExistence type="predicted"/>